<evidence type="ECO:0000313" key="1">
    <source>
        <dbReference type="EnsemblPlants" id="OBART11G18440.1"/>
    </source>
</evidence>
<dbReference type="EnsemblPlants" id="OBART11G18440.1">
    <property type="protein sequence ID" value="OBART11G18440.1"/>
    <property type="gene ID" value="OBART11G18440"/>
</dbReference>
<protein>
    <submittedName>
        <fullName evidence="1">Uncharacterized protein</fullName>
    </submittedName>
</protein>
<name>A0A0D3HNI5_9ORYZ</name>
<dbReference type="HOGENOM" id="CLU_2065059_0_0_1"/>
<dbReference type="PaxDb" id="65489-OBART11G18440.1"/>
<reference evidence="1" key="2">
    <citation type="submission" date="2015-03" db="UniProtKB">
        <authorList>
            <consortium name="EnsemblPlants"/>
        </authorList>
    </citation>
    <scope>IDENTIFICATION</scope>
</reference>
<accession>A0A0D3HNI5</accession>
<proteinExistence type="predicted"/>
<dbReference type="Proteomes" id="UP000026960">
    <property type="component" value="Chromosome 11"/>
</dbReference>
<evidence type="ECO:0000313" key="2">
    <source>
        <dbReference type="Proteomes" id="UP000026960"/>
    </source>
</evidence>
<sequence>MAERRVRQAHGARRAARLARARRAAGMAERWEATTGKAKQYASWSFPSPPTCWTAVDVHVHGVNFLVLLFRTHGRLSQGHNARRRSRWRMVTLKPSSALQKMRTMGSESPRGALALALT</sequence>
<dbReference type="AlphaFoldDB" id="A0A0D3HNI5"/>
<dbReference type="Gramene" id="OBART11G18440.1">
    <property type="protein sequence ID" value="OBART11G18440.1"/>
    <property type="gene ID" value="OBART11G18440"/>
</dbReference>
<reference evidence="1" key="1">
    <citation type="journal article" date="2009" name="Rice">
        <title>De Novo Next Generation Sequencing of Plant Genomes.</title>
        <authorList>
            <person name="Rounsley S."/>
            <person name="Marri P.R."/>
            <person name="Yu Y."/>
            <person name="He R."/>
            <person name="Sisneros N."/>
            <person name="Goicoechea J.L."/>
            <person name="Lee S.J."/>
            <person name="Angelova A."/>
            <person name="Kudrna D."/>
            <person name="Luo M."/>
            <person name="Affourtit J."/>
            <person name="Desany B."/>
            <person name="Knight J."/>
            <person name="Niazi F."/>
            <person name="Egholm M."/>
            <person name="Wing R.A."/>
        </authorList>
    </citation>
    <scope>NUCLEOTIDE SEQUENCE [LARGE SCALE GENOMIC DNA]</scope>
    <source>
        <strain evidence="1">cv. IRGC 105608</strain>
    </source>
</reference>
<keyword evidence="2" id="KW-1185">Reference proteome</keyword>
<organism evidence="1">
    <name type="scientific">Oryza barthii</name>
    <dbReference type="NCBI Taxonomy" id="65489"/>
    <lineage>
        <taxon>Eukaryota</taxon>
        <taxon>Viridiplantae</taxon>
        <taxon>Streptophyta</taxon>
        <taxon>Embryophyta</taxon>
        <taxon>Tracheophyta</taxon>
        <taxon>Spermatophyta</taxon>
        <taxon>Magnoliopsida</taxon>
        <taxon>Liliopsida</taxon>
        <taxon>Poales</taxon>
        <taxon>Poaceae</taxon>
        <taxon>BOP clade</taxon>
        <taxon>Oryzoideae</taxon>
        <taxon>Oryzeae</taxon>
        <taxon>Oryzinae</taxon>
        <taxon>Oryza</taxon>
    </lineage>
</organism>